<evidence type="ECO:0000256" key="1">
    <source>
        <dbReference type="ARBA" id="ARBA00004141"/>
    </source>
</evidence>
<dbReference type="PANTHER" id="PTHR37422">
    <property type="entry name" value="TEICHURONIC ACID BIOSYNTHESIS PROTEIN TUAE"/>
    <property type="match status" value="1"/>
</dbReference>
<evidence type="ECO:0000256" key="3">
    <source>
        <dbReference type="ARBA" id="ARBA00022989"/>
    </source>
</evidence>
<feature type="transmembrane region" description="Helical" evidence="5">
    <location>
        <begin position="204"/>
        <end position="222"/>
    </location>
</feature>
<dbReference type="GO" id="GO:0016020">
    <property type="term" value="C:membrane"/>
    <property type="evidence" value="ECO:0007669"/>
    <property type="project" value="UniProtKB-SubCell"/>
</dbReference>
<evidence type="ECO:0000259" key="6">
    <source>
        <dbReference type="Pfam" id="PF04932"/>
    </source>
</evidence>
<keyword evidence="2 5" id="KW-0812">Transmembrane</keyword>
<feature type="domain" description="O-antigen ligase-related" evidence="6">
    <location>
        <begin position="213"/>
        <end position="359"/>
    </location>
</feature>
<evidence type="ECO:0000256" key="2">
    <source>
        <dbReference type="ARBA" id="ARBA00022692"/>
    </source>
</evidence>
<evidence type="ECO:0000256" key="5">
    <source>
        <dbReference type="SAM" id="Phobius"/>
    </source>
</evidence>
<comment type="subcellular location">
    <subcellularLocation>
        <location evidence="1">Membrane</location>
        <topology evidence="1">Multi-pass membrane protein</topology>
    </subcellularLocation>
</comment>
<dbReference type="EMBL" id="JPWA01000018">
    <property type="protein sequence ID" value="RCK05255.1"/>
    <property type="molecule type" value="Genomic_DNA"/>
</dbReference>
<reference evidence="7 8" key="1">
    <citation type="submission" date="2014-07" db="EMBL/GenBank/DDBJ databases">
        <title>Draft genome sequence of Thalassospira xianhensis P-4 (MCCC 1A02616).</title>
        <authorList>
            <person name="Lai Q."/>
            <person name="Shao Z."/>
        </authorList>
    </citation>
    <scope>NUCLEOTIDE SEQUENCE [LARGE SCALE GENOMIC DNA]</scope>
    <source>
        <strain evidence="7 8">MCCC 1A02616</strain>
    </source>
</reference>
<name>A0A367UAC4_9PROT</name>
<keyword evidence="3 5" id="KW-1133">Transmembrane helix</keyword>
<dbReference type="Pfam" id="PF04932">
    <property type="entry name" value="Wzy_C"/>
    <property type="match status" value="1"/>
</dbReference>
<feature type="transmembrane region" description="Helical" evidence="5">
    <location>
        <begin position="343"/>
        <end position="365"/>
    </location>
</feature>
<dbReference type="InterPro" id="IPR007016">
    <property type="entry name" value="O-antigen_ligase-rel_domated"/>
</dbReference>
<keyword evidence="4 5" id="KW-0472">Membrane</keyword>
<feature type="transmembrane region" description="Helical" evidence="5">
    <location>
        <begin position="176"/>
        <end position="192"/>
    </location>
</feature>
<dbReference type="AlphaFoldDB" id="A0A367UAC4"/>
<dbReference type="PANTHER" id="PTHR37422:SF13">
    <property type="entry name" value="LIPOPOLYSACCHARIDE BIOSYNTHESIS PROTEIN PA4999-RELATED"/>
    <property type="match status" value="1"/>
</dbReference>
<evidence type="ECO:0000313" key="8">
    <source>
        <dbReference type="Proteomes" id="UP000252419"/>
    </source>
</evidence>
<feature type="transmembrane region" description="Helical" evidence="5">
    <location>
        <begin position="386"/>
        <end position="410"/>
    </location>
</feature>
<organism evidence="7 8">
    <name type="scientific">Thalassospira xianhensis MCCC 1A02616</name>
    <dbReference type="NCBI Taxonomy" id="1177929"/>
    <lineage>
        <taxon>Bacteria</taxon>
        <taxon>Pseudomonadati</taxon>
        <taxon>Pseudomonadota</taxon>
        <taxon>Alphaproteobacteria</taxon>
        <taxon>Rhodospirillales</taxon>
        <taxon>Thalassospiraceae</taxon>
        <taxon>Thalassospira</taxon>
    </lineage>
</organism>
<keyword evidence="8" id="KW-1185">Reference proteome</keyword>
<feature type="transmembrane region" description="Helical" evidence="5">
    <location>
        <begin position="228"/>
        <end position="244"/>
    </location>
</feature>
<protein>
    <recommendedName>
        <fullName evidence="6">O-antigen ligase-related domain-containing protein</fullName>
    </recommendedName>
</protein>
<evidence type="ECO:0000313" key="7">
    <source>
        <dbReference type="EMBL" id="RCK05255.1"/>
    </source>
</evidence>
<dbReference type="Proteomes" id="UP000252419">
    <property type="component" value="Unassembled WGS sequence"/>
</dbReference>
<dbReference type="RefSeq" id="WP_114122533.1">
    <property type="nucleotide sequence ID" value="NZ_JPWA01000018.1"/>
</dbReference>
<comment type="caution">
    <text evidence="7">The sequence shown here is derived from an EMBL/GenBank/DDBJ whole genome shotgun (WGS) entry which is preliminary data.</text>
</comment>
<feature type="transmembrane region" description="Helical" evidence="5">
    <location>
        <begin position="256"/>
        <end position="277"/>
    </location>
</feature>
<feature type="transmembrane region" description="Helical" evidence="5">
    <location>
        <begin position="125"/>
        <end position="147"/>
    </location>
</feature>
<dbReference type="InterPro" id="IPR051533">
    <property type="entry name" value="WaaL-like"/>
</dbReference>
<feature type="transmembrane region" description="Helical" evidence="5">
    <location>
        <begin position="59"/>
        <end position="80"/>
    </location>
</feature>
<sequence length="450" mass="48528">MPMPRLGQFCLTSQIVLAPLLLGGARPWAMAVLTILTGIGLIVTGWRSRMELTPGIRQIVLAGALVSLWLVLQAIPIWPLQPLPFDAPRIALYPNAWQSMIGNIVWLVGTCILAAQNARNQGAAFIHHIAVAVVVSASIQAILAAFADAMALKTTYWFAKQAHLGDWTGTFANRNAFGGLMAIATLCCLYLFCRRSATTTGQRIDHAGGWVAFALIFTAAVIESHSRSAVMTLAIAVAGFAILYRPARFRIGIWRATYPVLIIISMLAILTIIAAMAPDLGNRFAELARPDLIQRDDAWQTALIAISHRPLAGFGPDAIALVMDHFAITGLNRNAAWFSSHNLWLDAALVFGIPTTILIVGFILYRLSRAIRNTGNRADQTLLITLAIVSGTIASLGWVASLPALILPFLSVLCGLEAAPKAQGCEVSQYLDGYPRSEPRLPAPALSPRD</sequence>
<gene>
    <name evidence="7" type="ORF">TH5_15425</name>
</gene>
<feature type="transmembrane region" description="Helical" evidence="5">
    <location>
        <begin position="100"/>
        <end position="118"/>
    </location>
</feature>
<evidence type="ECO:0000256" key="4">
    <source>
        <dbReference type="ARBA" id="ARBA00023136"/>
    </source>
</evidence>
<accession>A0A367UAC4</accession>
<proteinExistence type="predicted"/>
<feature type="transmembrane region" description="Helical" evidence="5">
    <location>
        <begin position="28"/>
        <end position="47"/>
    </location>
</feature>